<reference evidence="2 3" key="1">
    <citation type="submission" date="2013-05" db="EMBL/GenBank/DDBJ databases">
        <title>Genome Sequence of Streptomyces fradiae.</title>
        <authorList>
            <person name="Kirby R."/>
        </authorList>
    </citation>
    <scope>NUCLEOTIDE SEQUENCE [LARGE SCALE GENOMIC DNA]</scope>
    <source>
        <strain evidence="2 3">ATCC 10745</strain>
    </source>
</reference>
<name>A0ABQ6XTY9_STRFR</name>
<evidence type="ECO:0000313" key="3">
    <source>
        <dbReference type="Proteomes" id="UP000731519"/>
    </source>
</evidence>
<evidence type="ECO:0000256" key="1">
    <source>
        <dbReference type="SAM" id="MobiDB-lite"/>
    </source>
</evidence>
<dbReference type="EMBL" id="ASYR01000016">
    <property type="protein sequence ID" value="KAF0649181.1"/>
    <property type="molecule type" value="Genomic_DNA"/>
</dbReference>
<feature type="compositionally biased region" description="Basic and acidic residues" evidence="1">
    <location>
        <begin position="112"/>
        <end position="125"/>
    </location>
</feature>
<sequence>MTTTATTAHHLRHIALHWTDLHQALGDRPIHGAFGRGLRDYLRTLEQYDREEVAALRALERDPAQIGERPVPISLRVYETMRTVESALIELADQTAADVQRPAMARAPRHWPAPDRARRDALADTDATDPRRWRYTGRRTAPHAALWLCALVEGRPGPWRPLTDAHRARIGRVAAGALHRIETTLDTSAATATLTQRCTKCCGVIEIHGGAGTPPLARCTGCGHTWHTPEPAVA</sequence>
<keyword evidence="3" id="KW-1185">Reference proteome</keyword>
<comment type="caution">
    <text evidence="2">The sequence shown here is derived from an EMBL/GenBank/DDBJ whole genome shotgun (WGS) entry which is preliminary data.</text>
</comment>
<gene>
    <name evidence="2" type="ORF">K701_13815</name>
</gene>
<proteinExistence type="predicted"/>
<dbReference type="GeneID" id="91403053"/>
<organism evidence="2 3">
    <name type="scientific">Streptomyces fradiae ATCC 10745 = DSM 40063</name>
    <dbReference type="NCBI Taxonomy" id="1319510"/>
    <lineage>
        <taxon>Bacteria</taxon>
        <taxon>Bacillati</taxon>
        <taxon>Actinomycetota</taxon>
        <taxon>Actinomycetes</taxon>
        <taxon>Kitasatosporales</taxon>
        <taxon>Streptomycetaceae</taxon>
        <taxon>Streptomyces</taxon>
    </lineage>
</organism>
<evidence type="ECO:0000313" key="2">
    <source>
        <dbReference type="EMBL" id="KAF0649181.1"/>
    </source>
</evidence>
<accession>A0ABQ6XTY9</accession>
<dbReference type="RefSeq" id="WP_051840136.1">
    <property type="nucleotide sequence ID" value="NZ_ASYR01000016.1"/>
</dbReference>
<dbReference type="Proteomes" id="UP000731519">
    <property type="component" value="Unassembled WGS sequence"/>
</dbReference>
<feature type="region of interest" description="Disordered" evidence="1">
    <location>
        <begin position="103"/>
        <end position="125"/>
    </location>
</feature>
<protein>
    <submittedName>
        <fullName evidence="2">Uncharacterized protein</fullName>
    </submittedName>
</protein>